<keyword evidence="1" id="KW-0175">Coiled coil</keyword>
<feature type="region of interest" description="Disordered" evidence="2">
    <location>
        <begin position="811"/>
        <end position="959"/>
    </location>
</feature>
<evidence type="ECO:0000313" key="3">
    <source>
        <dbReference type="EMBL" id="CEM53984.1"/>
    </source>
</evidence>
<feature type="compositionally biased region" description="Acidic residues" evidence="2">
    <location>
        <begin position="649"/>
        <end position="661"/>
    </location>
</feature>
<proteinExistence type="predicted"/>
<name>A0A0G4IA22_9ALVE</name>
<feature type="region of interest" description="Disordered" evidence="2">
    <location>
        <begin position="159"/>
        <end position="246"/>
    </location>
</feature>
<feature type="region of interest" description="Disordered" evidence="2">
    <location>
        <begin position="442"/>
        <end position="562"/>
    </location>
</feature>
<feature type="compositionally biased region" description="Polar residues" evidence="2">
    <location>
        <begin position="581"/>
        <end position="590"/>
    </location>
</feature>
<evidence type="ECO:0000256" key="2">
    <source>
        <dbReference type="SAM" id="MobiDB-lite"/>
    </source>
</evidence>
<feature type="region of interest" description="Disordered" evidence="2">
    <location>
        <begin position="356"/>
        <end position="401"/>
    </location>
</feature>
<feature type="coiled-coil region" evidence="1">
    <location>
        <begin position="246"/>
        <end position="298"/>
    </location>
</feature>
<feature type="compositionally biased region" description="Polar residues" evidence="2">
    <location>
        <begin position="453"/>
        <end position="465"/>
    </location>
</feature>
<protein>
    <submittedName>
        <fullName evidence="3">Uncharacterized protein</fullName>
    </submittedName>
</protein>
<gene>
    <name evidence="3" type="ORF">Cvel_12402</name>
</gene>
<feature type="compositionally biased region" description="Basic and acidic residues" evidence="2">
    <location>
        <begin position="159"/>
        <end position="171"/>
    </location>
</feature>
<organism evidence="3">
    <name type="scientific">Chromera velia CCMP2878</name>
    <dbReference type="NCBI Taxonomy" id="1169474"/>
    <lineage>
        <taxon>Eukaryota</taxon>
        <taxon>Sar</taxon>
        <taxon>Alveolata</taxon>
        <taxon>Colpodellida</taxon>
        <taxon>Chromeraceae</taxon>
        <taxon>Chromera</taxon>
    </lineage>
</organism>
<sequence length="1191" mass="128939">MRLRILSKLTSSVVPSRFTTFIGILLTDDSKESDYLEDSSEGSDAGGPEEQEVEDLLASLDNATRIRLQNLLARINGGAGKAAAVGEETEAEAKVLSPRQREAAWQEKRRKSAEIELLEFGIEEEKRNTGTLSSENKLLKTQLGQAHKRLEDVKQRLQELSDKSERREKNEALFLSSPRGGANRKQNRGRSQLMRASTTGGNGWIRRSDTNELDGDDLRSSRGHGGLQGFMTQRGGQSARGDRSTVASLERRVMLLEVEVKQKDEKIERLLKEIEDLRKLLEEKKALERERAAQKENSRRRSSALCTDLRFLYNLGERISSRKEQEKDRRGSDGSSSRALGFVRFERSADAELRSALGRASDSSDRGTVTETEQSLSVLSGLPAPTQSEGEGEQSGKPKRRVTICEDDSLTSPAIHPSDLVSVASPPLSACASASLLCPGEGDQMPSRVPSACSLTDPQQQNSPSAFRDRESSIDSSPVFSGSLSLTSSQNPLRGDLTPPEEDEAPEAADQPCEAYRSRHSSCASVPVFPGSLEDEEEGVEGVEAEEEAAAFGEKNKPAEEAEDSHLLSGLIGATCMVPSRSDSAKSGMQTVRFVREETEEDKEGRTAEAAQELQSTEEEESTPSKEGQTITEESLKDTQLIMLPLQDDVQEPLPADDVEERETSGNDVSETLETPVPDLDAVDETQCEGQTDTADASKERLPVVSLSLAFKALDTARGSLQDASNPFTEDSEEASVRISDASPADETTCQSVLHMPPPSGTLTPGSVSPPLPAPPASPASTPVSPSWWDLLVPSIAMRQSVEMAQIASALEQAQQTVTEHEETQHTDSEEKTNAIPSIASQPAETQEETEEVTTPSPEPAETQEETEEVTTPAPEPAETQEETEEVTTPAPEPAETQEETEEVTTPAPEPAETLEETEEVTTPSPEPAETQEEMEEVTTPAPEPAETQEEAQEELQKEKILPVIGTDMLETASDLPTDAPGSPLRIFSFSPLASIPEDTEGPAFFATSPTASPVQSAEGEGLSSMKRVSAQGNLPILKDEGVTTDSQNTEERANAKPAGVSGASWWSLFDLDLASVAFAPSPASPVTAAEEPEAEDESDEKTKMVQVEVRDCCVQADAEHEFPPPRSCALLSFFDPVPEKVEPKEPRVHLAPAYILETSEESEVEVADKAVETSLAKRGGMSRFCCGPMM</sequence>
<feature type="compositionally biased region" description="Basic and acidic residues" evidence="2">
    <location>
        <begin position="819"/>
        <end position="833"/>
    </location>
</feature>
<dbReference type="EMBL" id="CDMZ01005744">
    <property type="protein sequence ID" value="CEM53984.1"/>
    <property type="molecule type" value="Genomic_DNA"/>
</dbReference>
<dbReference type="VEuPathDB" id="CryptoDB:Cvel_12402"/>
<feature type="compositionally biased region" description="Acidic residues" evidence="2">
    <location>
        <begin position="1091"/>
        <end position="1100"/>
    </location>
</feature>
<dbReference type="AlphaFoldDB" id="A0A0G4IA22"/>
<feature type="region of interest" description="Disordered" evidence="2">
    <location>
        <begin position="1083"/>
        <end position="1102"/>
    </location>
</feature>
<feature type="compositionally biased region" description="Pro residues" evidence="2">
    <location>
        <begin position="768"/>
        <end position="778"/>
    </location>
</feature>
<feature type="compositionally biased region" description="Acidic residues" evidence="2">
    <location>
        <begin position="533"/>
        <end position="549"/>
    </location>
</feature>
<evidence type="ECO:0000256" key="1">
    <source>
        <dbReference type="SAM" id="Coils"/>
    </source>
</evidence>
<accession>A0A0G4IA22</accession>
<feature type="compositionally biased region" description="Acidic residues" evidence="2">
    <location>
        <begin position="35"/>
        <end position="52"/>
    </location>
</feature>
<reference evidence="3" key="1">
    <citation type="submission" date="2014-11" db="EMBL/GenBank/DDBJ databases">
        <authorList>
            <person name="Otto D Thomas"/>
            <person name="Naeem Raeece"/>
        </authorList>
    </citation>
    <scope>NUCLEOTIDE SEQUENCE</scope>
</reference>
<feature type="region of interest" description="Disordered" evidence="2">
    <location>
        <begin position="33"/>
        <end position="52"/>
    </location>
</feature>
<feature type="region of interest" description="Disordered" evidence="2">
    <location>
        <begin position="999"/>
        <end position="1026"/>
    </location>
</feature>
<feature type="region of interest" description="Disordered" evidence="2">
    <location>
        <begin position="579"/>
        <end position="699"/>
    </location>
</feature>
<feature type="region of interest" description="Disordered" evidence="2">
    <location>
        <begin position="719"/>
        <end position="787"/>
    </location>
</feature>
<feature type="compositionally biased region" description="Basic and acidic residues" evidence="2">
    <location>
        <begin position="206"/>
        <end position="220"/>
    </location>
</feature>
<feature type="compositionally biased region" description="Polar residues" evidence="2">
    <location>
        <begin position="366"/>
        <end position="378"/>
    </location>
</feature>
<feature type="compositionally biased region" description="Polar residues" evidence="2">
    <location>
        <begin position="474"/>
        <end position="492"/>
    </location>
</feature>